<evidence type="ECO:0000313" key="3">
    <source>
        <dbReference type="Proteomes" id="UP000677054"/>
    </source>
</evidence>
<organism evidence="2">
    <name type="scientific">Darwinula stevensoni</name>
    <dbReference type="NCBI Taxonomy" id="69355"/>
    <lineage>
        <taxon>Eukaryota</taxon>
        <taxon>Metazoa</taxon>
        <taxon>Ecdysozoa</taxon>
        <taxon>Arthropoda</taxon>
        <taxon>Crustacea</taxon>
        <taxon>Oligostraca</taxon>
        <taxon>Ostracoda</taxon>
        <taxon>Podocopa</taxon>
        <taxon>Podocopida</taxon>
        <taxon>Darwinulocopina</taxon>
        <taxon>Darwinuloidea</taxon>
        <taxon>Darwinulidae</taxon>
        <taxon>Darwinula</taxon>
    </lineage>
</organism>
<reference evidence="2" key="1">
    <citation type="submission" date="2020-11" db="EMBL/GenBank/DDBJ databases">
        <authorList>
            <person name="Tran Van P."/>
        </authorList>
    </citation>
    <scope>NUCLEOTIDE SEQUENCE</scope>
</reference>
<dbReference type="EMBL" id="CAJPEV010000111">
    <property type="protein sequence ID" value="CAG0880752.1"/>
    <property type="molecule type" value="Genomic_DNA"/>
</dbReference>
<feature type="region of interest" description="Disordered" evidence="1">
    <location>
        <begin position="482"/>
        <end position="550"/>
    </location>
</feature>
<feature type="region of interest" description="Disordered" evidence="1">
    <location>
        <begin position="220"/>
        <end position="297"/>
    </location>
</feature>
<dbReference type="EMBL" id="LR899628">
    <property type="protein sequence ID" value="CAD7241229.1"/>
    <property type="molecule type" value="Genomic_DNA"/>
</dbReference>
<proteinExistence type="predicted"/>
<dbReference type="Proteomes" id="UP000677054">
    <property type="component" value="Unassembled WGS sequence"/>
</dbReference>
<keyword evidence="3" id="KW-1185">Reference proteome</keyword>
<feature type="compositionally biased region" description="Basic and acidic residues" evidence="1">
    <location>
        <begin position="482"/>
        <end position="494"/>
    </location>
</feature>
<gene>
    <name evidence="2" type="ORF">DSTB1V02_LOCUS1229</name>
</gene>
<evidence type="ECO:0000256" key="1">
    <source>
        <dbReference type="SAM" id="MobiDB-lite"/>
    </source>
</evidence>
<protein>
    <submittedName>
        <fullName evidence="2">Uncharacterized protein</fullName>
    </submittedName>
</protein>
<name>A0A7R8X055_9CRUS</name>
<dbReference type="AlphaFoldDB" id="A0A7R8X055"/>
<evidence type="ECO:0000313" key="2">
    <source>
        <dbReference type="EMBL" id="CAD7241229.1"/>
    </source>
</evidence>
<feature type="compositionally biased region" description="Basic and acidic residues" evidence="1">
    <location>
        <begin position="220"/>
        <end position="237"/>
    </location>
</feature>
<accession>A0A7R8X055</accession>
<sequence>MITPLPLFTIGEVAWTRRGQRPPPPAPLGTNQVQSKESRFLAFALPSGDPALRTALALLDGAVSRDNENSRRIGKTNFFEASDETNLDDMDPDDTDLDDMGMTVWLCRRPLVGQMGKGASSSTTGVNLGMIALGISLTGLGFPTYTRLHEPKRFHPHALEARRRLGSVLNSFVSPFQRCCFPHVPEDLAAQNFLGMRSGSLSIGEIPEIIWKHVEVEGHCPDDRGDHSEVNHHERAENGCSSEEQSPEDEHVFEDADGDGYPEVQIAEKANESADDGSGTGDGRSSFMERSVQEESHPLTVGFPRLRAGAFHVHPDTRSFSSAPRPSVFRPHRDLCIQESSASPGPDLPQAIPPCNIMKGLYIHDDLDAVPFVEGVWLYTEEGLLQLPVPPPESSEILGFSLDLPNSTEEKEALKEESASLRFHLLEANAEKRAAELQVEALQQKLQDLRVLEAELERAKGEVFYLETLLWEAEVHQEQAEDRLKEAANKRSQEALDVSSGAGRNAPPPPNFLRLPPTAPQMCSNGVDDPPPRSTPHLDTSDAPRVQGSC</sequence>